<dbReference type="HOGENOM" id="CLU_2198272_0_0_1"/>
<organism evidence="1 2">
    <name type="scientific">Puccinia graminis f. sp. tritici (strain CRL 75-36-700-3 / race SCCL)</name>
    <name type="common">Black stem rust fungus</name>
    <dbReference type="NCBI Taxonomy" id="418459"/>
    <lineage>
        <taxon>Eukaryota</taxon>
        <taxon>Fungi</taxon>
        <taxon>Dikarya</taxon>
        <taxon>Basidiomycota</taxon>
        <taxon>Pucciniomycotina</taxon>
        <taxon>Pucciniomycetes</taxon>
        <taxon>Pucciniales</taxon>
        <taxon>Pucciniaceae</taxon>
        <taxon>Puccinia</taxon>
    </lineage>
</organism>
<evidence type="ECO:0000313" key="1">
    <source>
        <dbReference type="EMBL" id="EFP76811.1"/>
    </source>
</evidence>
<dbReference type="AlphaFoldDB" id="E3JXN6"/>
<dbReference type="InParanoid" id="E3JXN6"/>
<dbReference type="RefSeq" id="XP_003321230.1">
    <property type="nucleotide sequence ID" value="XM_003321182.1"/>
</dbReference>
<evidence type="ECO:0000313" key="2">
    <source>
        <dbReference type="Proteomes" id="UP000008783"/>
    </source>
</evidence>
<reference key="1">
    <citation type="submission" date="2007-01" db="EMBL/GenBank/DDBJ databases">
        <title>The Genome Sequence of Puccinia graminis f. sp. tritici Strain CRL 75-36-700-3.</title>
        <authorList>
            <consortium name="The Broad Institute Genome Sequencing Platform"/>
            <person name="Birren B."/>
            <person name="Lander E."/>
            <person name="Galagan J."/>
            <person name="Nusbaum C."/>
            <person name="Devon K."/>
            <person name="Cuomo C."/>
            <person name="Jaffe D."/>
            <person name="Butler J."/>
            <person name="Alvarez P."/>
            <person name="Gnerre S."/>
            <person name="Grabherr M."/>
            <person name="Mauceli E."/>
            <person name="Brockman W."/>
            <person name="Young S."/>
            <person name="LaButti K."/>
            <person name="Sykes S."/>
            <person name="DeCaprio D."/>
            <person name="Crawford M."/>
            <person name="Koehrsen M."/>
            <person name="Engels R."/>
            <person name="Montgomery P."/>
            <person name="Pearson M."/>
            <person name="Howarth C."/>
            <person name="Larson L."/>
            <person name="White J."/>
            <person name="Zeng Q."/>
            <person name="Kodira C."/>
            <person name="Yandava C."/>
            <person name="Alvarado L."/>
            <person name="O'Leary S."/>
            <person name="Szabo L."/>
            <person name="Dean R."/>
            <person name="Schein J."/>
        </authorList>
    </citation>
    <scope>NUCLEOTIDE SEQUENCE</scope>
    <source>
        <strain>CRL 75-36-700-3</strain>
    </source>
</reference>
<dbReference type="KEGG" id="pgr:PGTG_02272"/>
<dbReference type="Proteomes" id="UP000008783">
    <property type="component" value="Unassembled WGS sequence"/>
</dbReference>
<dbReference type="GeneID" id="10528914"/>
<keyword evidence="2" id="KW-1185">Reference proteome</keyword>
<gene>
    <name evidence="1" type="ORF">PGTG_02272</name>
</gene>
<proteinExistence type="predicted"/>
<dbReference type="EMBL" id="DS178266">
    <property type="protein sequence ID" value="EFP76811.1"/>
    <property type="molecule type" value="Genomic_DNA"/>
</dbReference>
<accession>E3JXN6</accession>
<reference evidence="2" key="2">
    <citation type="journal article" date="2011" name="Proc. Natl. Acad. Sci. U.S.A.">
        <title>Obligate biotrophy features unraveled by the genomic analysis of rust fungi.</title>
        <authorList>
            <person name="Duplessis S."/>
            <person name="Cuomo C.A."/>
            <person name="Lin Y.-C."/>
            <person name="Aerts A."/>
            <person name="Tisserant E."/>
            <person name="Veneault-Fourrey C."/>
            <person name="Joly D.L."/>
            <person name="Hacquard S."/>
            <person name="Amselem J."/>
            <person name="Cantarel B.L."/>
            <person name="Chiu R."/>
            <person name="Coutinho P.M."/>
            <person name="Feau N."/>
            <person name="Field M."/>
            <person name="Frey P."/>
            <person name="Gelhaye E."/>
            <person name="Goldberg J."/>
            <person name="Grabherr M.G."/>
            <person name="Kodira C.D."/>
            <person name="Kohler A."/>
            <person name="Kuees U."/>
            <person name="Lindquist E.A."/>
            <person name="Lucas S.M."/>
            <person name="Mago R."/>
            <person name="Mauceli E."/>
            <person name="Morin E."/>
            <person name="Murat C."/>
            <person name="Pangilinan J.L."/>
            <person name="Park R."/>
            <person name="Pearson M."/>
            <person name="Quesneville H."/>
            <person name="Rouhier N."/>
            <person name="Sakthikumar S."/>
            <person name="Salamov A.A."/>
            <person name="Schmutz J."/>
            <person name="Selles B."/>
            <person name="Shapiro H."/>
            <person name="Tanguay P."/>
            <person name="Tuskan G.A."/>
            <person name="Henrissat B."/>
            <person name="Van de Peer Y."/>
            <person name="Rouze P."/>
            <person name="Ellis J.G."/>
            <person name="Dodds P.N."/>
            <person name="Schein J.E."/>
            <person name="Zhong S."/>
            <person name="Hamelin R.C."/>
            <person name="Grigoriev I.V."/>
            <person name="Szabo L.J."/>
            <person name="Martin F."/>
        </authorList>
    </citation>
    <scope>NUCLEOTIDE SEQUENCE [LARGE SCALE GENOMIC DNA]</scope>
    <source>
        <strain evidence="2">CRL 75-36-700-3 / race SCCL</strain>
    </source>
</reference>
<protein>
    <submittedName>
        <fullName evidence="1">Uncharacterized protein</fullName>
    </submittedName>
</protein>
<name>E3JXN6_PUCGT</name>
<dbReference type="VEuPathDB" id="FungiDB:PGTG_02272"/>
<sequence>MVKGFLQWMIEGWRVELKSWPDSGMSSDFKLDETIGTRSTRKLGLKRDAIVVEGTLPTRYDSCCTEIGPRVDRGTHRIFSFASWTGSLLQVSGEVSSVLIRVALRSKA</sequence>